<organism evidence="1 2">
    <name type="scientific">Staphylococcus epidermidis</name>
    <dbReference type="NCBI Taxonomy" id="1282"/>
    <lineage>
        <taxon>Bacteria</taxon>
        <taxon>Bacillati</taxon>
        <taxon>Bacillota</taxon>
        <taxon>Bacilli</taxon>
        <taxon>Bacillales</taxon>
        <taxon>Staphylococcaceae</taxon>
        <taxon>Staphylococcus</taxon>
    </lineage>
</organism>
<sequence length="58" mass="6732">MKVSREKLLKQQLDLIVKDSALDIHDEIENKLVDREVERQAHILGEHVKIDDTEVKAV</sequence>
<accession>A0AAE5V5K1</accession>
<proteinExistence type="predicted"/>
<gene>
    <name evidence="1" type="ORF">CTJ08_14080</name>
</gene>
<evidence type="ECO:0000313" key="2">
    <source>
        <dbReference type="Proteomes" id="UP000228502"/>
    </source>
</evidence>
<dbReference type="AlphaFoldDB" id="A0AAE5V5K1"/>
<reference evidence="1 2" key="1">
    <citation type="submission" date="2017-10" db="EMBL/GenBank/DDBJ databases">
        <title>genome sequences of Staph epi in chlorhexidine trial.</title>
        <authorList>
            <person name="Greninger A.L."/>
            <person name="Addetia A."/>
            <person name="Qin X."/>
            <person name="Zerr D."/>
        </authorList>
    </citation>
    <scope>NUCLEOTIDE SEQUENCE [LARGE SCALE GENOMIC DNA]</scope>
    <source>
        <strain evidence="1 2">SCH-17</strain>
    </source>
</reference>
<evidence type="ECO:0000313" key="1">
    <source>
        <dbReference type="EMBL" id="PIH08881.1"/>
    </source>
</evidence>
<comment type="caution">
    <text evidence="1">The sequence shown here is derived from an EMBL/GenBank/DDBJ whole genome shotgun (WGS) entry which is preliminary data.</text>
</comment>
<dbReference type="EMBL" id="PEJG01000175">
    <property type="protein sequence ID" value="PIH08881.1"/>
    <property type="molecule type" value="Genomic_DNA"/>
</dbReference>
<feature type="non-terminal residue" evidence="1">
    <location>
        <position position="58"/>
    </location>
</feature>
<name>A0AAE5V5K1_STAEP</name>
<dbReference type="Proteomes" id="UP000228502">
    <property type="component" value="Unassembled WGS sequence"/>
</dbReference>
<protein>
    <submittedName>
        <fullName evidence="1">Phage head morphogenesis protein</fullName>
    </submittedName>
</protein>